<dbReference type="SUPFAM" id="SSF53955">
    <property type="entry name" value="Lysozyme-like"/>
    <property type="match status" value="1"/>
</dbReference>
<dbReference type="Proteomes" id="UP000251341">
    <property type="component" value="Unassembled WGS sequence"/>
</dbReference>
<keyword evidence="4" id="KW-1185">Reference proteome</keyword>
<dbReference type="AlphaFoldDB" id="A0A315FSZ0"/>
<dbReference type="Pfam" id="PF01464">
    <property type="entry name" value="SLT"/>
    <property type="match status" value="1"/>
</dbReference>
<dbReference type="RefSeq" id="WP_108402954.1">
    <property type="nucleotide sequence ID" value="NZ_NESP01000002.1"/>
</dbReference>
<dbReference type="CDD" id="cd13400">
    <property type="entry name" value="LT_IagB-like"/>
    <property type="match status" value="1"/>
</dbReference>
<dbReference type="InterPro" id="IPR023346">
    <property type="entry name" value="Lysozyme-like_dom_sf"/>
</dbReference>
<feature type="chain" id="PRO_5016252239" description="Transglycosylase SLT domain-containing protein" evidence="1">
    <location>
        <begin position="21"/>
        <end position="163"/>
    </location>
</feature>
<gene>
    <name evidence="3" type="ORF">B9Z44_14360</name>
</gene>
<dbReference type="EMBL" id="NESP01000002">
    <property type="protein sequence ID" value="PUE56427.1"/>
    <property type="molecule type" value="Genomic_DNA"/>
</dbReference>
<protein>
    <recommendedName>
        <fullName evidence="2">Transglycosylase SLT domain-containing protein</fullName>
    </recommendedName>
</protein>
<keyword evidence="1" id="KW-0732">Signal</keyword>
<sequence length="163" mass="18290">MRAKRSLGFILAFATTWANAFCFAEAAKRYGVDERLLMAIAKQESDFKPHATHTNDNGSVDVGLMQINSQHFKTLRRFNITEQSILDPCVNVHVGAWILSMAIKEHGPTWRAVGAYNAGGKPEREADRINYAAKVFKHLERLTKKPLSLAAEPKTVYSMQVIE</sequence>
<dbReference type="InterPro" id="IPR008258">
    <property type="entry name" value="Transglycosylase_SLT_dom_1"/>
</dbReference>
<evidence type="ECO:0000256" key="1">
    <source>
        <dbReference type="SAM" id="SignalP"/>
    </source>
</evidence>
<feature type="signal peptide" evidence="1">
    <location>
        <begin position="1"/>
        <end position="20"/>
    </location>
</feature>
<organism evidence="3 4">
    <name type="scientific">Limnohabitans curvus</name>
    <dbReference type="NCBI Taxonomy" id="323423"/>
    <lineage>
        <taxon>Bacteria</taxon>
        <taxon>Pseudomonadati</taxon>
        <taxon>Pseudomonadota</taxon>
        <taxon>Betaproteobacteria</taxon>
        <taxon>Burkholderiales</taxon>
        <taxon>Comamonadaceae</taxon>
        <taxon>Limnohabitans</taxon>
    </lineage>
</organism>
<name>A0A315FSZ0_9BURK</name>
<proteinExistence type="predicted"/>
<dbReference type="Gene3D" id="1.10.530.10">
    <property type="match status" value="1"/>
</dbReference>
<evidence type="ECO:0000313" key="3">
    <source>
        <dbReference type="EMBL" id="PUE56427.1"/>
    </source>
</evidence>
<comment type="caution">
    <text evidence="3">The sequence shown here is derived from an EMBL/GenBank/DDBJ whole genome shotgun (WGS) entry which is preliminary data.</text>
</comment>
<reference evidence="3 4" key="1">
    <citation type="submission" date="2017-04" db="EMBL/GenBank/DDBJ databases">
        <title>Unexpected and diverse lifestyles within the genus Limnohabitans.</title>
        <authorList>
            <person name="Kasalicky V."/>
            <person name="Mehrshad M."/>
            <person name="Andrei S.-A."/>
            <person name="Salcher M."/>
            <person name="Kratochvilova H."/>
            <person name="Simek K."/>
            <person name="Ghai R."/>
        </authorList>
    </citation>
    <scope>NUCLEOTIDE SEQUENCE [LARGE SCALE GENOMIC DNA]</scope>
    <source>
        <strain evidence="3 4">MWH-C5</strain>
    </source>
</reference>
<evidence type="ECO:0000313" key="4">
    <source>
        <dbReference type="Proteomes" id="UP000251341"/>
    </source>
</evidence>
<evidence type="ECO:0000259" key="2">
    <source>
        <dbReference type="Pfam" id="PF01464"/>
    </source>
</evidence>
<accession>A0A315FSZ0</accession>
<feature type="domain" description="Transglycosylase SLT" evidence="2">
    <location>
        <begin position="22"/>
        <end position="134"/>
    </location>
</feature>